<evidence type="ECO:0000313" key="8">
    <source>
        <dbReference type="EMBL" id="CAG9319080.1"/>
    </source>
</evidence>
<proteinExistence type="predicted"/>
<evidence type="ECO:0000313" key="9">
    <source>
        <dbReference type="Proteomes" id="UP001162131"/>
    </source>
</evidence>
<keyword evidence="4 5" id="KW-0472">Membrane</keyword>
<feature type="transmembrane region" description="Helical" evidence="5">
    <location>
        <begin position="763"/>
        <end position="784"/>
    </location>
</feature>
<dbReference type="SUPFAM" id="SSF53822">
    <property type="entry name" value="Periplasmic binding protein-like I"/>
    <property type="match status" value="1"/>
</dbReference>
<evidence type="ECO:0000256" key="6">
    <source>
        <dbReference type="SAM" id="SignalP"/>
    </source>
</evidence>
<organism evidence="8 9">
    <name type="scientific">Blepharisma stoltei</name>
    <dbReference type="NCBI Taxonomy" id="1481888"/>
    <lineage>
        <taxon>Eukaryota</taxon>
        <taxon>Sar</taxon>
        <taxon>Alveolata</taxon>
        <taxon>Ciliophora</taxon>
        <taxon>Postciliodesmatophora</taxon>
        <taxon>Heterotrichea</taxon>
        <taxon>Heterotrichida</taxon>
        <taxon>Blepharismidae</taxon>
        <taxon>Blepharisma</taxon>
    </lineage>
</organism>
<dbReference type="Proteomes" id="UP001162131">
    <property type="component" value="Unassembled WGS sequence"/>
</dbReference>
<keyword evidence="3 5" id="KW-1133">Transmembrane helix</keyword>
<dbReference type="EMBL" id="CAJZBQ010000021">
    <property type="protein sequence ID" value="CAG9319080.1"/>
    <property type="molecule type" value="Genomic_DNA"/>
</dbReference>
<feature type="chain" id="PRO_5043807024" description="Receptor ligand binding region domain-containing protein" evidence="6">
    <location>
        <begin position="24"/>
        <end position="1137"/>
    </location>
</feature>
<evidence type="ECO:0000256" key="4">
    <source>
        <dbReference type="ARBA" id="ARBA00023136"/>
    </source>
</evidence>
<dbReference type="GO" id="GO:0016020">
    <property type="term" value="C:membrane"/>
    <property type="evidence" value="ECO:0007669"/>
    <property type="project" value="UniProtKB-SubCell"/>
</dbReference>
<evidence type="ECO:0000256" key="3">
    <source>
        <dbReference type="ARBA" id="ARBA00022989"/>
    </source>
</evidence>
<feature type="signal peptide" evidence="6">
    <location>
        <begin position="1"/>
        <end position="23"/>
    </location>
</feature>
<accession>A0AAU9J024</accession>
<gene>
    <name evidence="8" type="ORF">BSTOLATCC_MIC22430</name>
</gene>
<reference evidence="8" key="1">
    <citation type="submission" date="2021-09" db="EMBL/GenBank/DDBJ databases">
        <authorList>
            <consortium name="AG Swart"/>
            <person name="Singh M."/>
            <person name="Singh A."/>
            <person name="Seah K."/>
            <person name="Emmerich C."/>
        </authorList>
    </citation>
    <scope>NUCLEOTIDE SEQUENCE</scope>
    <source>
        <strain evidence="8">ATCC30299</strain>
    </source>
</reference>
<evidence type="ECO:0000256" key="1">
    <source>
        <dbReference type="ARBA" id="ARBA00004370"/>
    </source>
</evidence>
<dbReference type="InterPro" id="IPR028082">
    <property type="entry name" value="Peripla_BP_I"/>
</dbReference>
<evidence type="ECO:0000256" key="2">
    <source>
        <dbReference type="ARBA" id="ARBA00022692"/>
    </source>
</evidence>
<feature type="transmembrane region" description="Helical" evidence="5">
    <location>
        <begin position="899"/>
        <end position="921"/>
    </location>
</feature>
<sequence>MSQILISLSILILYAWFTHSASSVELMVVQDNTGSKNSLWNFLSMKNFFYSSNDLIDWYNCSISEIPKCIEKKPNTSVILNLFDDLSIQFEVSQLCKEYKIIHLVLQDEFVYRDEWTYSAISSQYNRLDAFFSLLKHYSWDKGVIFTNNFDQDIFTNFTSDFKVLTIENKTDIDNLIKRIVVPMGSSLYYIFASSDESNSIQNNLAGANLLTSGNGLILNQQGGYNCSVEGALIIVDMGQEDTCCEEDYFANSVINFLSYLAINAENSSEIKLLLEKKLKTHYSENKFSLLNIQNGQRVIIGSIIDGNIKFYNDTIFPGKTKTVPKSTKKIINISIGDGSANPNSPPSTVGTIGARGSYVAQKFINEGLLGILLNFQVNLFSFDCGTTVYNEAFAKACFTKDYNNIGLAYLSPFGSSPTVGTLRLFKKMNWTIPVIGSTNSEATLNSTAIYPMYTRVWPSSSFSYSLQPVLLRALGWKSAAIMYQNDSWGQTGYFYATQGAENHNLDLINPIETRVLPATLDRAGIQNYTKVIQGVIDSQARLIIFIFQSPLCNYVLETFYDLGMRKGDIIVFTPLADFLSDFAKSDNYTYKRLELGSPMITFFGQQWVGSIGQTALSRMLQLYNNSSPSAYAAYWFDGLFSAAYAVDYMINRGRDYTDPLKLESTIRSVQFVGCTGTVTIEKDSNDRILSKFDVQTNKFDVNGNLVKYIIGALRPLSTHILQITNPIIYSDGTTIKPADLRNQDNPCPFPDDSVKTFMKGKILVFGICFSIAFISIIITIYIWKRWWNAQIDELKDKQEVSFPDVIIGATIVIEFFQYSSMGPNFSMISPFLAEISNPFGLELQNIIKLKNGVFWVVVDIVFGSIVIWITMCMVILFRLDEKYARVSPFRLIAWLADYLMPILGNLCFIPFISICLDIFVCDESIGDSFTDSFLAKDCYYFCWKDEHLVYAIISFIALVCYCPLAVFCRPLWQELQHLLHVKTTPLFLMVKTIVQLILIVLNKTLKRATGLGHGIVFTVAMVCYVAFIYKFKPYNYPRFSWWQILVMIGVAWLAFLSTVCIGLGYGSLIFLIVLIFGWVLIACIGVYVQKRKYPSMLYRKKGQTVTDLFKFTFGKNSTFTLKKIVPNYEKGSSELS</sequence>
<feature type="domain" description="Receptor ligand binding region" evidence="7">
    <location>
        <begin position="430"/>
        <end position="695"/>
    </location>
</feature>
<feature type="transmembrane region" description="Helical" evidence="5">
    <location>
        <begin position="854"/>
        <end position="878"/>
    </location>
</feature>
<dbReference type="Gene3D" id="3.40.50.2300">
    <property type="match status" value="2"/>
</dbReference>
<evidence type="ECO:0000259" key="7">
    <source>
        <dbReference type="Pfam" id="PF01094"/>
    </source>
</evidence>
<dbReference type="Pfam" id="PF01094">
    <property type="entry name" value="ANF_receptor"/>
    <property type="match status" value="1"/>
</dbReference>
<feature type="transmembrane region" description="Helical" evidence="5">
    <location>
        <begin position="1042"/>
        <end position="1060"/>
    </location>
</feature>
<keyword evidence="2 5" id="KW-0812">Transmembrane</keyword>
<evidence type="ECO:0000256" key="5">
    <source>
        <dbReference type="SAM" id="Phobius"/>
    </source>
</evidence>
<keyword evidence="9" id="KW-1185">Reference proteome</keyword>
<feature type="transmembrane region" description="Helical" evidence="5">
    <location>
        <begin position="1066"/>
        <end position="1089"/>
    </location>
</feature>
<dbReference type="AlphaFoldDB" id="A0AAU9J024"/>
<dbReference type="InterPro" id="IPR001828">
    <property type="entry name" value="ANF_lig-bd_rcpt"/>
</dbReference>
<protein>
    <recommendedName>
        <fullName evidence="7">Receptor ligand binding region domain-containing protein</fullName>
    </recommendedName>
</protein>
<name>A0AAU9J024_9CILI</name>
<feature type="transmembrane region" description="Helical" evidence="5">
    <location>
        <begin position="1012"/>
        <end position="1030"/>
    </location>
</feature>
<feature type="transmembrane region" description="Helical" evidence="5">
    <location>
        <begin position="985"/>
        <end position="1006"/>
    </location>
</feature>
<comment type="caution">
    <text evidence="8">The sequence shown here is derived from an EMBL/GenBank/DDBJ whole genome shotgun (WGS) entry which is preliminary data.</text>
</comment>
<keyword evidence="6" id="KW-0732">Signal</keyword>
<comment type="subcellular location">
    <subcellularLocation>
        <location evidence="1">Membrane</location>
    </subcellularLocation>
</comment>
<feature type="transmembrane region" description="Helical" evidence="5">
    <location>
        <begin position="950"/>
        <end position="973"/>
    </location>
</feature>